<keyword evidence="2" id="KW-1185">Reference proteome</keyword>
<reference evidence="1 2" key="1">
    <citation type="journal article" date="2015" name="Genome Biol. Evol.">
        <title>Comparative Genomics of a Bacterivorous Green Alga Reveals Evolutionary Causalities and Consequences of Phago-Mixotrophic Mode of Nutrition.</title>
        <authorList>
            <person name="Burns J.A."/>
            <person name="Paasch A."/>
            <person name="Narechania A."/>
            <person name="Kim E."/>
        </authorList>
    </citation>
    <scope>NUCLEOTIDE SEQUENCE [LARGE SCALE GENOMIC DNA]</scope>
    <source>
        <strain evidence="1 2">PLY_AMNH</strain>
    </source>
</reference>
<dbReference type="AlphaFoldDB" id="A0AAE0BQ27"/>
<protein>
    <submittedName>
        <fullName evidence="1">Uncharacterized protein</fullName>
    </submittedName>
</protein>
<dbReference type="EMBL" id="LGRX02033758">
    <property type="protein sequence ID" value="KAK3240029.1"/>
    <property type="molecule type" value="Genomic_DNA"/>
</dbReference>
<proteinExistence type="predicted"/>
<accession>A0AAE0BQ27</accession>
<gene>
    <name evidence="1" type="ORF">CYMTET_50092</name>
</gene>
<organism evidence="1 2">
    <name type="scientific">Cymbomonas tetramitiformis</name>
    <dbReference type="NCBI Taxonomy" id="36881"/>
    <lineage>
        <taxon>Eukaryota</taxon>
        <taxon>Viridiplantae</taxon>
        <taxon>Chlorophyta</taxon>
        <taxon>Pyramimonadophyceae</taxon>
        <taxon>Pyramimonadales</taxon>
        <taxon>Pyramimonadaceae</taxon>
        <taxon>Cymbomonas</taxon>
    </lineage>
</organism>
<evidence type="ECO:0000313" key="1">
    <source>
        <dbReference type="EMBL" id="KAK3240029.1"/>
    </source>
</evidence>
<dbReference type="Proteomes" id="UP001190700">
    <property type="component" value="Unassembled WGS sequence"/>
</dbReference>
<name>A0AAE0BQ27_9CHLO</name>
<comment type="caution">
    <text evidence="1">The sequence shown here is derived from an EMBL/GenBank/DDBJ whole genome shotgun (WGS) entry which is preliminary data.</text>
</comment>
<sequence length="77" mass="8884">MDERKFATAKLLKGMRVVRTMPALDKKLVKTAILFKWVARGWQLGRVKRKLPRNDGGFNFKVYYGVGDREASHCLSQ</sequence>
<evidence type="ECO:0000313" key="2">
    <source>
        <dbReference type="Proteomes" id="UP001190700"/>
    </source>
</evidence>